<reference evidence="1 2" key="1">
    <citation type="submission" date="2023-09" db="EMBL/GenBank/DDBJ databases">
        <title>Xinfangfangia sedmenti sp. nov., isolated the sedment.</title>
        <authorList>
            <person name="Xu L."/>
        </authorList>
    </citation>
    <scope>NUCLEOTIDE SEQUENCE [LARGE SCALE GENOMIC DNA]</scope>
    <source>
        <strain evidence="1 2">LG-4</strain>
    </source>
</reference>
<name>A0ABU1F9D0_9RHOB</name>
<gene>
    <name evidence="1" type="primary">casA</name>
    <name evidence="1" type="ORF">RGD00_12705</name>
</gene>
<dbReference type="Pfam" id="PF09481">
    <property type="entry name" value="CRISPR_Cse1"/>
    <property type="match status" value="1"/>
</dbReference>
<dbReference type="NCBIfam" id="TIGR02547">
    <property type="entry name" value="casA_cse1"/>
    <property type="match status" value="1"/>
</dbReference>
<sequence length="247" mass="26698">MPLNLITDPWVPVRRSDDGLRIIRPDQIAQPGVIFPDWPRADLNVACLELLIGLVFLADPPAHAQDWRARKPDVQRLRDRRAPLAPAFNLTGAGPCFLQDLDPLAGAPNPSDMLFIDSAGGNTARNNAGLMVRRNRYPEPDLPLAAMALYALQAHAPSGGAGNRTSMRGGGPMVMLADPGTGRLRDLVWANVLDGRTTGPKALPWMCPTRTSEARGSEVYPTWPILPRRSSACCAGCGWLAMPRSPA</sequence>
<evidence type="ECO:0000313" key="1">
    <source>
        <dbReference type="EMBL" id="MDR5653470.1"/>
    </source>
</evidence>
<keyword evidence="2" id="KW-1185">Reference proteome</keyword>
<evidence type="ECO:0000313" key="2">
    <source>
        <dbReference type="Proteomes" id="UP001247754"/>
    </source>
</evidence>
<dbReference type="Proteomes" id="UP001247754">
    <property type="component" value="Unassembled WGS sequence"/>
</dbReference>
<protein>
    <submittedName>
        <fullName evidence="1">Type I-E CRISPR-associated protein Cse1/CasA</fullName>
    </submittedName>
</protein>
<comment type="caution">
    <text evidence="1">The sequence shown here is derived from an EMBL/GenBank/DDBJ whole genome shotgun (WGS) entry which is preliminary data.</text>
</comment>
<dbReference type="EMBL" id="JAVKPH010000014">
    <property type="protein sequence ID" value="MDR5653470.1"/>
    <property type="molecule type" value="Genomic_DNA"/>
</dbReference>
<proteinExistence type="predicted"/>
<dbReference type="InterPro" id="IPR013381">
    <property type="entry name" value="CRISPR-assoc_prot_Cse1"/>
</dbReference>
<dbReference type="RefSeq" id="WP_310457710.1">
    <property type="nucleotide sequence ID" value="NZ_JAVKPH010000014.1"/>
</dbReference>
<organism evidence="1 2">
    <name type="scientific">Ruixingdingia sedimenti</name>
    <dbReference type="NCBI Taxonomy" id="3073604"/>
    <lineage>
        <taxon>Bacteria</taxon>
        <taxon>Pseudomonadati</taxon>
        <taxon>Pseudomonadota</taxon>
        <taxon>Alphaproteobacteria</taxon>
        <taxon>Rhodobacterales</taxon>
        <taxon>Paracoccaceae</taxon>
        <taxon>Ruixingdingia</taxon>
    </lineage>
</organism>
<accession>A0ABU1F9D0</accession>